<evidence type="ECO:0000256" key="1">
    <source>
        <dbReference type="ARBA" id="ARBA00022679"/>
    </source>
</evidence>
<keyword evidence="3" id="KW-0863">Zinc-finger</keyword>
<keyword evidence="3" id="KW-0479">Metal-binding</keyword>
<accession>A0AAV9F8K4</accession>
<dbReference type="GO" id="GO:0016740">
    <property type="term" value="F:transferase activity"/>
    <property type="evidence" value="ECO:0007669"/>
    <property type="project" value="UniProtKB-KW"/>
</dbReference>
<proteinExistence type="predicted"/>
<dbReference type="InterPro" id="IPR034733">
    <property type="entry name" value="AcCoA_carboxyl_beta"/>
</dbReference>
<dbReference type="InterPro" id="IPR029045">
    <property type="entry name" value="ClpP/crotonase-like_dom_sf"/>
</dbReference>
<protein>
    <recommendedName>
        <fullName evidence="6">CoA carboxyltransferase N-terminal domain-containing protein</fullName>
    </recommendedName>
</protein>
<name>A0AAV9F8K4_ACOCL</name>
<dbReference type="GO" id="GO:0006633">
    <property type="term" value="P:fatty acid biosynthetic process"/>
    <property type="evidence" value="ECO:0007669"/>
    <property type="project" value="TreeGrafter"/>
</dbReference>
<feature type="region of interest" description="Disordered" evidence="5">
    <location>
        <begin position="158"/>
        <end position="194"/>
    </location>
</feature>
<dbReference type="PROSITE" id="PS50980">
    <property type="entry name" value="COA_CT_NTER"/>
    <property type="match status" value="1"/>
</dbReference>
<keyword evidence="1" id="KW-0808">Transferase</keyword>
<keyword evidence="8" id="KW-1185">Reference proteome</keyword>
<keyword evidence="4" id="KW-0067">ATP-binding</keyword>
<dbReference type="GO" id="GO:2001295">
    <property type="term" value="P:malonyl-CoA biosynthetic process"/>
    <property type="evidence" value="ECO:0007669"/>
    <property type="project" value="TreeGrafter"/>
</dbReference>
<dbReference type="EMBL" id="JAUJYO010000003">
    <property type="protein sequence ID" value="KAK1321198.1"/>
    <property type="molecule type" value="Genomic_DNA"/>
</dbReference>
<evidence type="ECO:0000256" key="3">
    <source>
        <dbReference type="ARBA" id="ARBA00022771"/>
    </source>
</evidence>
<evidence type="ECO:0000313" key="8">
    <source>
        <dbReference type="Proteomes" id="UP001180020"/>
    </source>
</evidence>
<feature type="domain" description="CoA carboxyltransferase N-terminal" evidence="6">
    <location>
        <begin position="1"/>
        <end position="194"/>
    </location>
</feature>
<organism evidence="7 8">
    <name type="scientific">Acorus calamus</name>
    <name type="common">Sweet flag</name>
    <dbReference type="NCBI Taxonomy" id="4465"/>
    <lineage>
        <taxon>Eukaryota</taxon>
        <taxon>Viridiplantae</taxon>
        <taxon>Streptophyta</taxon>
        <taxon>Embryophyta</taxon>
        <taxon>Tracheophyta</taxon>
        <taxon>Spermatophyta</taxon>
        <taxon>Magnoliopsida</taxon>
        <taxon>Liliopsida</taxon>
        <taxon>Acoraceae</taxon>
        <taxon>Acorus</taxon>
    </lineage>
</organism>
<evidence type="ECO:0000259" key="6">
    <source>
        <dbReference type="PROSITE" id="PS50980"/>
    </source>
</evidence>
<dbReference type="Proteomes" id="UP001180020">
    <property type="component" value="Unassembled WGS sequence"/>
</dbReference>
<dbReference type="PANTHER" id="PTHR42995:SF5">
    <property type="entry name" value="ACETYL-COENZYME A CARBOXYLASE CARBOXYL TRANSFERASE SUBUNIT BETA, CHLOROPLASTIC"/>
    <property type="match status" value="1"/>
</dbReference>
<dbReference type="GO" id="GO:0008270">
    <property type="term" value="F:zinc ion binding"/>
    <property type="evidence" value="ECO:0007669"/>
    <property type="project" value="UniProtKB-KW"/>
</dbReference>
<keyword evidence="3" id="KW-0862">Zinc</keyword>
<dbReference type="Gene3D" id="3.90.226.10">
    <property type="entry name" value="2-enoyl-CoA Hydratase, Chain A, domain 1"/>
    <property type="match status" value="1"/>
</dbReference>
<evidence type="ECO:0000256" key="5">
    <source>
        <dbReference type="SAM" id="MobiDB-lite"/>
    </source>
</evidence>
<comment type="caution">
    <text evidence="7">The sequence shown here is derived from an EMBL/GenBank/DDBJ whole genome shotgun (WGS) entry which is preliminary data.</text>
</comment>
<dbReference type="SUPFAM" id="SSF52096">
    <property type="entry name" value="ClpP/crotonase"/>
    <property type="match status" value="1"/>
</dbReference>
<sequence>MDEEMVSMDPIGFHSEDEPYRDRYDAYQRMTGLVEAVQTGIDHISGIPMVIGVMDFQFMGGSMGSVVGEKITRLIEHAADQSLPVILACAFGAHARGKSEFDANGQDKLCFTLLPIREEVVLCGSPYFSYNRWIPRSILKGVLSELLQLHGFLHAPTPFEQSGRGGDDDWGEEDYNAEAKGSGLGSVRGAASAN</sequence>
<evidence type="ECO:0000256" key="4">
    <source>
        <dbReference type="ARBA" id="ARBA00022840"/>
    </source>
</evidence>
<dbReference type="InterPro" id="IPR011762">
    <property type="entry name" value="COA_CT_N"/>
</dbReference>
<dbReference type="GO" id="GO:0005524">
    <property type="term" value="F:ATP binding"/>
    <property type="evidence" value="ECO:0007669"/>
    <property type="project" value="UniProtKB-KW"/>
</dbReference>
<evidence type="ECO:0000256" key="2">
    <source>
        <dbReference type="ARBA" id="ARBA00022741"/>
    </source>
</evidence>
<keyword evidence="2" id="KW-0547">Nucleotide-binding</keyword>
<reference evidence="7" key="1">
    <citation type="journal article" date="2023" name="Nat. Commun.">
        <title>Diploid and tetraploid genomes of Acorus and the evolution of monocots.</title>
        <authorList>
            <person name="Ma L."/>
            <person name="Liu K.W."/>
            <person name="Li Z."/>
            <person name="Hsiao Y.Y."/>
            <person name="Qi Y."/>
            <person name="Fu T."/>
            <person name="Tang G.D."/>
            <person name="Zhang D."/>
            <person name="Sun W.H."/>
            <person name="Liu D.K."/>
            <person name="Li Y."/>
            <person name="Chen G.Z."/>
            <person name="Liu X.D."/>
            <person name="Liao X.Y."/>
            <person name="Jiang Y.T."/>
            <person name="Yu X."/>
            <person name="Hao Y."/>
            <person name="Huang J."/>
            <person name="Zhao X.W."/>
            <person name="Ke S."/>
            <person name="Chen Y.Y."/>
            <person name="Wu W.L."/>
            <person name="Hsu J.L."/>
            <person name="Lin Y.F."/>
            <person name="Huang M.D."/>
            <person name="Li C.Y."/>
            <person name="Huang L."/>
            <person name="Wang Z.W."/>
            <person name="Zhao X."/>
            <person name="Zhong W.Y."/>
            <person name="Peng D.H."/>
            <person name="Ahmad S."/>
            <person name="Lan S."/>
            <person name="Zhang J.S."/>
            <person name="Tsai W.C."/>
            <person name="Van de Peer Y."/>
            <person name="Liu Z.J."/>
        </authorList>
    </citation>
    <scope>NUCLEOTIDE SEQUENCE</scope>
    <source>
        <strain evidence="7">CP</strain>
    </source>
</reference>
<dbReference type="PANTHER" id="PTHR42995">
    <property type="entry name" value="ACETYL-COENZYME A CARBOXYLASE CARBOXYL TRANSFERASE SUBUNIT BETA, CHLOROPLASTIC"/>
    <property type="match status" value="1"/>
</dbReference>
<evidence type="ECO:0000313" key="7">
    <source>
        <dbReference type="EMBL" id="KAK1321198.1"/>
    </source>
</evidence>
<dbReference type="GO" id="GO:0003989">
    <property type="term" value="F:acetyl-CoA carboxylase activity"/>
    <property type="evidence" value="ECO:0007669"/>
    <property type="project" value="TreeGrafter"/>
</dbReference>
<dbReference type="AlphaFoldDB" id="A0AAV9F8K4"/>
<gene>
    <name evidence="7" type="ORF">QJS10_CPA03g01324</name>
</gene>
<reference evidence="7" key="2">
    <citation type="submission" date="2023-06" db="EMBL/GenBank/DDBJ databases">
        <authorList>
            <person name="Ma L."/>
            <person name="Liu K.-W."/>
            <person name="Li Z."/>
            <person name="Hsiao Y.-Y."/>
            <person name="Qi Y."/>
            <person name="Fu T."/>
            <person name="Tang G."/>
            <person name="Zhang D."/>
            <person name="Sun W.-H."/>
            <person name="Liu D.-K."/>
            <person name="Li Y."/>
            <person name="Chen G.-Z."/>
            <person name="Liu X.-D."/>
            <person name="Liao X.-Y."/>
            <person name="Jiang Y.-T."/>
            <person name="Yu X."/>
            <person name="Hao Y."/>
            <person name="Huang J."/>
            <person name="Zhao X.-W."/>
            <person name="Ke S."/>
            <person name="Chen Y.-Y."/>
            <person name="Wu W.-L."/>
            <person name="Hsu J.-L."/>
            <person name="Lin Y.-F."/>
            <person name="Huang M.-D."/>
            <person name="Li C.-Y."/>
            <person name="Huang L."/>
            <person name="Wang Z.-W."/>
            <person name="Zhao X."/>
            <person name="Zhong W.-Y."/>
            <person name="Peng D.-H."/>
            <person name="Ahmad S."/>
            <person name="Lan S."/>
            <person name="Zhang J.-S."/>
            <person name="Tsai W.-C."/>
            <person name="Van De Peer Y."/>
            <person name="Liu Z.-J."/>
        </authorList>
    </citation>
    <scope>NUCLEOTIDE SEQUENCE</scope>
    <source>
        <strain evidence="7">CP</strain>
        <tissue evidence="7">Leaves</tissue>
    </source>
</reference>
<dbReference type="Pfam" id="PF01039">
    <property type="entry name" value="Carboxyl_trans"/>
    <property type="match status" value="1"/>
</dbReference>